<evidence type="ECO:0000256" key="1">
    <source>
        <dbReference type="SAM" id="MobiDB-lite"/>
    </source>
</evidence>
<keyword evidence="2" id="KW-0812">Transmembrane</keyword>
<dbReference type="AlphaFoldDB" id="A0A8K0RAC7"/>
<keyword evidence="2" id="KW-1133">Transmembrane helix</keyword>
<feature type="transmembrane region" description="Helical" evidence="2">
    <location>
        <begin position="142"/>
        <end position="162"/>
    </location>
</feature>
<name>A0A8K0RAC7_9PLEO</name>
<keyword evidence="4" id="KW-1185">Reference proteome</keyword>
<dbReference type="PANTHER" id="PTHR35041">
    <property type="entry name" value="MEDIATOR OF RNA POLYMERASE II TRANSCRIPTION SUBUNIT 1"/>
    <property type="match status" value="1"/>
</dbReference>
<evidence type="ECO:0008006" key="5">
    <source>
        <dbReference type="Google" id="ProtNLM"/>
    </source>
</evidence>
<organism evidence="3 4">
    <name type="scientific">Paraphoma chrysanthemicola</name>
    <dbReference type="NCBI Taxonomy" id="798071"/>
    <lineage>
        <taxon>Eukaryota</taxon>
        <taxon>Fungi</taxon>
        <taxon>Dikarya</taxon>
        <taxon>Ascomycota</taxon>
        <taxon>Pezizomycotina</taxon>
        <taxon>Dothideomycetes</taxon>
        <taxon>Pleosporomycetidae</taxon>
        <taxon>Pleosporales</taxon>
        <taxon>Pleosporineae</taxon>
        <taxon>Phaeosphaeriaceae</taxon>
        <taxon>Paraphoma</taxon>
    </lineage>
</organism>
<feature type="transmembrane region" description="Helical" evidence="2">
    <location>
        <begin position="182"/>
        <end position="204"/>
    </location>
</feature>
<keyword evidence="2" id="KW-0472">Membrane</keyword>
<sequence>MSSRGPRSAYSSRSASPNTPAVPYDPFASEADPIELPAIPRPPFGSHDSDGSRGQSPLLSPDPEEISRGRGSLRPDSYFGLSQPTGGQYAPLSARNESPQPTFRSGRESMFSLNTLYQSKLPDADTQALVDRRAGELAQWHVHWTTPAIIGSLFIMGVAAAVGHHLFYSSLNGKEATEQLRMIRAGTAFAFFVKSTLVGCSIVCNRQRIWRTFRRKALTIEGIDGLFSAPEDPTQFFINGEMWKNGKIATVMALCCWLIPIASVLAPASLTSEMTSKTEPATCTNIANLNFGRESDFNFRRVNESQVRRGSISYFNTTDLDGKQAGYFDYYDQPAKNVRRLAFSAAYLRRPQPREFAGATFCGQGWNCTYSINFQGPGYKCEDLTRAPPANAPFQLSDLAPQGNFTYVAEVDQGDYKSPQIDTVRGAPRQPPPYPPLLGAFQSEPVLWIGYSNQTTTPYAPDSPYAKKWKVVHEPKMFRCVMHHTNYTFEMSYRPTQLAVLKQRDFIRPVLDTTLQPSLRNDSDWVASPASNFLLPVRDIRAYKLHTAYHSMGSLLRTFLRGSVSKTTDLFILTKSDISETRLMNTSTSHPIPELMAGVQGLFEEMLVSLLSEPTLVVAEPQDVPCLKTRRINTYRYYRRWLWIGYTAVISVTFLCVCVGAWSIWQNGVASDVLFSRIMATTRNPTLDYLNVGACLGGDPFPKELTETKLRFGVLLEENPREGPLGTVEHCCFGTMGETKEIVKGGTYAGLARYRNVARREIGRRDEKEGLLD</sequence>
<dbReference type="PANTHER" id="PTHR35041:SF3">
    <property type="entry name" value="FORMYLMETHIONINE DEFORMYLASE-LIKE PROTEIN"/>
    <property type="match status" value="1"/>
</dbReference>
<feature type="transmembrane region" description="Helical" evidence="2">
    <location>
        <begin position="641"/>
        <end position="665"/>
    </location>
</feature>
<evidence type="ECO:0000313" key="4">
    <source>
        <dbReference type="Proteomes" id="UP000813461"/>
    </source>
</evidence>
<evidence type="ECO:0000256" key="2">
    <source>
        <dbReference type="SAM" id="Phobius"/>
    </source>
</evidence>
<proteinExistence type="predicted"/>
<feature type="compositionally biased region" description="Low complexity" evidence="1">
    <location>
        <begin position="1"/>
        <end position="17"/>
    </location>
</feature>
<reference evidence="3" key="1">
    <citation type="journal article" date="2021" name="Nat. Commun.">
        <title>Genetic determinants of endophytism in the Arabidopsis root mycobiome.</title>
        <authorList>
            <person name="Mesny F."/>
            <person name="Miyauchi S."/>
            <person name="Thiergart T."/>
            <person name="Pickel B."/>
            <person name="Atanasova L."/>
            <person name="Karlsson M."/>
            <person name="Huettel B."/>
            <person name="Barry K.W."/>
            <person name="Haridas S."/>
            <person name="Chen C."/>
            <person name="Bauer D."/>
            <person name="Andreopoulos W."/>
            <person name="Pangilinan J."/>
            <person name="LaButti K."/>
            <person name="Riley R."/>
            <person name="Lipzen A."/>
            <person name="Clum A."/>
            <person name="Drula E."/>
            <person name="Henrissat B."/>
            <person name="Kohler A."/>
            <person name="Grigoriev I.V."/>
            <person name="Martin F.M."/>
            <person name="Hacquard S."/>
        </authorList>
    </citation>
    <scope>NUCLEOTIDE SEQUENCE</scope>
    <source>
        <strain evidence="3">MPI-SDFR-AT-0120</strain>
    </source>
</reference>
<protein>
    <recommendedName>
        <fullName evidence="5">Formylmethionine deformylase-like protein</fullName>
    </recommendedName>
</protein>
<gene>
    <name evidence="3" type="ORF">FB567DRAFT_322504</name>
</gene>
<dbReference type="EMBL" id="JAGMVJ010000007">
    <property type="protein sequence ID" value="KAH7089007.1"/>
    <property type="molecule type" value="Genomic_DNA"/>
</dbReference>
<evidence type="ECO:0000313" key="3">
    <source>
        <dbReference type="EMBL" id="KAH7089007.1"/>
    </source>
</evidence>
<dbReference type="Proteomes" id="UP000813461">
    <property type="component" value="Unassembled WGS sequence"/>
</dbReference>
<comment type="caution">
    <text evidence="3">The sequence shown here is derived from an EMBL/GenBank/DDBJ whole genome shotgun (WGS) entry which is preliminary data.</text>
</comment>
<feature type="region of interest" description="Disordered" evidence="1">
    <location>
        <begin position="1"/>
        <end position="105"/>
    </location>
</feature>
<accession>A0A8K0RAC7</accession>
<dbReference type="OrthoDB" id="5340195at2759"/>